<keyword evidence="2" id="KW-1185">Reference proteome</keyword>
<protein>
    <submittedName>
        <fullName evidence="1">Uncharacterized protein</fullName>
    </submittedName>
</protein>
<accession>A0A109JRC7</accession>
<dbReference type="Proteomes" id="UP000068164">
    <property type="component" value="Unassembled WGS sequence"/>
</dbReference>
<sequence length="60" mass="6431">MAKRARVNSAVADRSMPFALLLLATAVLFHFSVEVGEGDSGLGIRLFPFRFQATGFTATA</sequence>
<reference evidence="1 2" key="1">
    <citation type="submission" date="2015-11" db="EMBL/GenBank/DDBJ databases">
        <title>Draft Genome Sequence of the Strain BR 10423 (Rhizobium sp.) isolated from nodules of Mimosa pudica.</title>
        <authorList>
            <person name="Barauna A.C."/>
            <person name="Zilli J.E."/>
            <person name="Simoes-Araujo J.L."/>
            <person name="Reis V.M."/>
            <person name="James E.K."/>
            <person name="Reis F.B.Jr."/>
            <person name="Rouws L.F."/>
            <person name="Passos S.R."/>
            <person name="Gois S.R."/>
        </authorList>
    </citation>
    <scope>NUCLEOTIDE SEQUENCE [LARGE SCALE GENOMIC DNA]</scope>
    <source>
        <strain evidence="1 2">BR10423</strain>
    </source>
</reference>
<proteinExistence type="predicted"/>
<comment type="caution">
    <text evidence="1">The sequence shown here is derived from an EMBL/GenBank/DDBJ whole genome shotgun (WGS) entry which is preliminary data.</text>
</comment>
<dbReference type="EMBL" id="LNCD01000064">
    <property type="protein sequence ID" value="KWV53727.1"/>
    <property type="molecule type" value="Genomic_DNA"/>
</dbReference>
<name>A0A109JRC7_9HYPH</name>
<gene>
    <name evidence="1" type="ORF">AS026_03515</name>
</gene>
<evidence type="ECO:0000313" key="2">
    <source>
        <dbReference type="Proteomes" id="UP000068164"/>
    </source>
</evidence>
<evidence type="ECO:0000313" key="1">
    <source>
        <dbReference type="EMBL" id="KWV53727.1"/>
    </source>
</evidence>
<dbReference type="AlphaFoldDB" id="A0A109JRC7"/>
<organism evidence="1 2">
    <name type="scientific">Rhizobium altiplani</name>
    <dbReference type="NCBI Taxonomy" id="1864509"/>
    <lineage>
        <taxon>Bacteria</taxon>
        <taxon>Pseudomonadati</taxon>
        <taxon>Pseudomonadota</taxon>
        <taxon>Alphaproteobacteria</taxon>
        <taxon>Hyphomicrobiales</taxon>
        <taxon>Rhizobiaceae</taxon>
        <taxon>Rhizobium/Agrobacterium group</taxon>
        <taxon>Rhizobium</taxon>
    </lineage>
</organism>